<sequence length="47" mass="5118">HTLHVEKSTLAAHTTNLGFEIDVKLRKMYGKILAQILCTGTLLHGGS</sequence>
<accession>A0A081A478</accession>
<reference evidence="1 2" key="1">
    <citation type="submission" date="2013-11" db="EMBL/GenBank/DDBJ databases">
        <title>The Genome Sequence of Phytophthora parasitica P1976.</title>
        <authorList>
            <consortium name="The Broad Institute Genomics Platform"/>
            <person name="Russ C."/>
            <person name="Tyler B."/>
            <person name="Panabieres F."/>
            <person name="Shan W."/>
            <person name="Tripathy S."/>
            <person name="Grunwald N."/>
            <person name="Machado M."/>
            <person name="Johnson C.S."/>
            <person name="Walker B."/>
            <person name="Young S."/>
            <person name="Zeng Q."/>
            <person name="Gargeya S."/>
            <person name="Fitzgerald M."/>
            <person name="Haas B."/>
            <person name="Abouelleil A."/>
            <person name="Allen A.W."/>
            <person name="Alvarado L."/>
            <person name="Arachchi H.M."/>
            <person name="Berlin A.M."/>
            <person name="Chapman S.B."/>
            <person name="Gainer-Dewar J."/>
            <person name="Goldberg J."/>
            <person name="Griggs A."/>
            <person name="Gujja S."/>
            <person name="Hansen M."/>
            <person name="Howarth C."/>
            <person name="Imamovic A."/>
            <person name="Ireland A."/>
            <person name="Larimer J."/>
            <person name="McCowan C."/>
            <person name="Murphy C."/>
            <person name="Pearson M."/>
            <person name="Poon T.W."/>
            <person name="Priest M."/>
            <person name="Roberts A."/>
            <person name="Saif S."/>
            <person name="Shea T."/>
            <person name="Sisk P."/>
            <person name="Sykes S."/>
            <person name="Wortman J."/>
            <person name="Nusbaum C."/>
            <person name="Birren B."/>
        </authorList>
    </citation>
    <scope>NUCLEOTIDE SEQUENCE [LARGE SCALE GENOMIC DNA]</scope>
    <source>
        <strain evidence="1 2">P1976</strain>
    </source>
</reference>
<protein>
    <submittedName>
        <fullName evidence="1">Uncharacterized protein</fullName>
    </submittedName>
</protein>
<dbReference type="AlphaFoldDB" id="A0A081A478"/>
<name>A0A081A478_PHYNI</name>
<gene>
    <name evidence="1" type="ORF">F444_10385</name>
</gene>
<evidence type="ECO:0000313" key="1">
    <source>
        <dbReference type="EMBL" id="ETO73689.1"/>
    </source>
</evidence>
<evidence type="ECO:0000313" key="2">
    <source>
        <dbReference type="Proteomes" id="UP000028582"/>
    </source>
</evidence>
<feature type="non-terminal residue" evidence="1">
    <location>
        <position position="1"/>
    </location>
</feature>
<proteinExistence type="predicted"/>
<comment type="caution">
    <text evidence="1">The sequence shown here is derived from an EMBL/GenBank/DDBJ whole genome shotgun (WGS) entry which is preliminary data.</text>
</comment>
<dbReference type="EMBL" id="ANJA01001850">
    <property type="protein sequence ID" value="ETO73689.1"/>
    <property type="molecule type" value="Genomic_DNA"/>
</dbReference>
<dbReference type="Proteomes" id="UP000028582">
    <property type="component" value="Unassembled WGS sequence"/>
</dbReference>
<organism evidence="1 2">
    <name type="scientific">Phytophthora nicotianae P1976</name>
    <dbReference type="NCBI Taxonomy" id="1317066"/>
    <lineage>
        <taxon>Eukaryota</taxon>
        <taxon>Sar</taxon>
        <taxon>Stramenopiles</taxon>
        <taxon>Oomycota</taxon>
        <taxon>Peronosporomycetes</taxon>
        <taxon>Peronosporales</taxon>
        <taxon>Peronosporaceae</taxon>
        <taxon>Phytophthora</taxon>
    </lineage>
</organism>